<evidence type="ECO:0000256" key="6">
    <source>
        <dbReference type="ARBA" id="ARBA00022970"/>
    </source>
</evidence>
<dbReference type="EMBL" id="LSKU01000001">
    <property type="protein sequence ID" value="KXG44248.1"/>
    <property type="molecule type" value="Genomic_DNA"/>
</dbReference>
<dbReference type="STRING" id="1413211.U473_09705"/>
<protein>
    <submittedName>
        <fullName evidence="9">Methionine ABC transporter ATP-binding protein</fullName>
    </submittedName>
</protein>
<dbReference type="GO" id="GO:0006865">
    <property type="term" value="P:amino acid transport"/>
    <property type="evidence" value="ECO:0007669"/>
    <property type="project" value="UniProtKB-KW"/>
</dbReference>
<dbReference type="PROSITE" id="PS00211">
    <property type="entry name" value="ABC_TRANSPORTER_1"/>
    <property type="match status" value="1"/>
</dbReference>
<keyword evidence="6" id="KW-0029">Amino-acid transport</keyword>
<dbReference type="Pfam" id="PF09383">
    <property type="entry name" value="NIL"/>
    <property type="match status" value="1"/>
</dbReference>
<sequence length="342" mass="38390">MIKLHKVKKIFKSKTQEVVALKEINLDIQSGAIYGIIGYSGAGKSTLIRLINMLERPTEGEVWIDEQRMDQLRPEELRKARQGIGMIFQHFNLLWSRTVAENIAFPLEIAGVPKKEIDQRVKELIDLVGLTERANAYPSELSGGQKQRVGIARALANNPKVLLSDEATSALDPKTTDSILELLQEINKRMGITIILITHEMHVIQKICQRVAVIDGGEIVEEGPVLEVFTHPKQEITKEFVKQVTEHQRTKETIEHLPLDKDSFILKCTFVGETASQPIISKWVQTLGIEVNILEGNIQYVQGASYGSLYIQVQTSEAKLKESIKFLESCQVEVEVVQSVNG</sequence>
<dbReference type="Gene3D" id="3.30.70.260">
    <property type="match status" value="1"/>
</dbReference>
<keyword evidence="1" id="KW-0813">Transport</keyword>
<dbReference type="PANTHER" id="PTHR43166">
    <property type="entry name" value="AMINO ACID IMPORT ATP-BINDING PROTEIN"/>
    <property type="match status" value="1"/>
</dbReference>
<keyword evidence="3" id="KW-0547">Nucleotide-binding</keyword>
<dbReference type="PROSITE" id="PS50893">
    <property type="entry name" value="ABC_TRANSPORTER_2"/>
    <property type="match status" value="1"/>
</dbReference>
<dbReference type="FunFam" id="3.40.50.300:FF:000233">
    <property type="entry name" value="Methionine import ATP-binding protein MetN"/>
    <property type="match status" value="1"/>
</dbReference>
<evidence type="ECO:0000256" key="2">
    <source>
        <dbReference type="ARBA" id="ARBA00022475"/>
    </source>
</evidence>
<dbReference type="PANTHER" id="PTHR43166:SF30">
    <property type="entry name" value="METHIONINE IMPORT ATP-BINDING PROTEIN METN"/>
    <property type="match status" value="1"/>
</dbReference>
<keyword evidence="10" id="KW-1185">Reference proteome</keyword>
<keyword evidence="4 9" id="KW-0067">ATP-binding</keyword>
<dbReference type="InterPro" id="IPR017871">
    <property type="entry name" value="ABC_transporter-like_CS"/>
</dbReference>
<dbReference type="SUPFAM" id="SSF55021">
    <property type="entry name" value="ACT-like"/>
    <property type="match status" value="1"/>
</dbReference>
<evidence type="ECO:0000256" key="4">
    <source>
        <dbReference type="ARBA" id="ARBA00022840"/>
    </source>
</evidence>
<evidence type="ECO:0000256" key="3">
    <source>
        <dbReference type="ARBA" id="ARBA00022741"/>
    </source>
</evidence>
<dbReference type="InterPro" id="IPR050086">
    <property type="entry name" value="MetN_ABC_transporter-like"/>
</dbReference>
<dbReference type="SMART" id="SM00382">
    <property type="entry name" value="AAA"/>
    <property type="match status" value="1"/>
</dbReference>
<evidence type="ECO:0000259" key="8">
    <source>
        <dbReference type="PROSITE" id="PS50893"/>
    </source>
</evidence>
<evidence type="ECO:0000256" key="1">
    <source>
        <dbReference type="ARBA" id="ARBA00022448"/>
    </source>
</evidence>
<dbReference type="AlphaFoldDB" id="A0A135L5H6"/>
<comment type="caution">
    <text evidence="9">The sequence shown here is derived from an EMBL/GenBank/DDBJ whole genome shotgun (WGS) entry which is preliminary data.</text>
</comment>
<dbReference type="Gene3D" id="3.40.50.300">
    <property type="entry name" value="P-loop containing nucleotide triphosphate hydrolases"/>
    <property type="match status" value="1"/>
</dbReference>
<organism evidence="9 10">
    <name type="scientific">Tepidibacillus decaturensis</name>
    <dbReference type="NCBI Taxonomy" id="1413211"/>
    <lineage>
        <taxon>Bacteria</taxon>
        <taxon>Bacillati</taxon>
        <taxon>Bacillota</taxon>
        <taxon>Bacilli</taxon>
        <taxon>Bacillales</taxon>
        <taxon>Bacillaceae</taxon>
        <taxon>Tepidibacillus</taxon>
    </lineage>
</organism>
<keyword evidence="5" id="KW-1278">Translocase</keyword>
<dbReference type="CDD" id="cd03258">
    <property type="entry name" value="ABC_MetN_methionine_transporter"/>
    <property type="match status" value="1"/>
</dbReference>
<dbReference type="GO" id="GO:0005524">
    <property type="term" value="F:ATP binding"/>
    <property type="evidence" value="ECO:0007669"/>
    <property type="project" value="UniProtKB-KW"/>
</dbReference>
<dbReference type="Proteomes" id="UP000070352">
    <property type="component" value="Unassembled WGS sequence"/>
</dbReference>
<dbReference type="InterPro" id="IPR003593">
    <property type="entry name" value="AAA+_ATPase"/>
</dbReference>
<keyword evidence="7" id="KW-0472">Membrane</keyword>
<dbReference type="InterPro" id="IPR027417">
    <property type="entry name" value="P-loop_NTPase"/>
</dbReference>
<evidence type="ECO:0000256" key="5">
    <source>
        <dbReference type="ARBA" id="ARBA00022967"/>
    </source>
</evidence>
<dbReference type="InterPro" id="IPR018449">
    <property type="entry name" value="NIL_domain"/>
</dbReference>
<feature type="domain" description="ABC transporter" evidence="8">
    <location>
        <begin position="2"/>
        <end position="241"/>
    </location>
</feature>
<dbReference type="OrthoDB" id="9802264at2"/>
<evidence type="ECO:0000313" key="10">
    <source>
        <dbReference type="Proteomes" id="UP000070352"/>
    </source>
</evidence>
<dbReference type="SUPFAM" id="SSF52540">
    <property type="entry name" value="P-loop containing nucleoside triphosphate hydrolases"/>
    <property type="match status" value="1"/>
</dbReference>
<dbReference type="GO" id="GO:0016887">
    <property type="term" value="F:ATP hydrolysis activity"/>
    <property type="evidence" value="ECO:0007669"/>
    <property type="project" value="InterPro"/>
</dbReference>
<dbReference type="InterPro" id="IPR045865">
    <property type="entry name" value="ACT-like_dom_sf"/>
</dbReference>
<dbReference type="InterPro" id="IPR041701">
    <property type="entry name" value="MetN_ABC"/>
</dbReference>
<dbReference type="InterPro" id="IPR003439">
    <property type="entry name" value="ABC_transporter-like_ATP-bd"/>
</dbReference>
<accession>A0A135L5H6</accession>
<reference evidence="9 10" key="1">
    <citation type="submission" date="2016-02" db="EMBL/GenBank/DDBJ databases">
        <title>Draft Genome for Tepidibacillus decaturensis nov. sp. Strain Z9, an Anaerobic, Moderately Thermophilic and Heterotrophic Bacterium from Deep Subsurface of the Illinois Basin, USA.</title>
        <authorList>
            <person name="Dong Y."/>
            <person name="Chang J.Y."/>
            <person name="Sanford R."/>
            <person name="Fouke B.W."/>
        </authorList>
    </citation>
    <scope>NUCLEOTIDE SEQUENCE [LARGE SCALE GENOMIC DNA]</scope>
    <source>
        <strain evidence="9 10">Z9</strain>
    </source>
</reference>
<name>A0A135L5H6_9BACI</name>
<proteinExistence type="predicted"/>
<dbReference type="SMART" id="SM00930">
    <property type="entry name" value="NIL"/>
    <property type="match status" value="1"/>
</dbReference>
<dbReference type="Pfam" id="PF00005">
    <property type="entry name" value="ABC_tran"/>
    <property type="match status" value="1"/>
</dbReference>
<evidence type="ECO:0000313" key="9">
    <source>
        <dbReference type="EMBL" id="KXG44248.1"/>
    </source>
</evidence>
<dbReference type="RefSeq" id="WP_068725732.1">
    <property type="nucleotide sequence ID" value="NZ_LSKU01000001.1"/>
</dbReference>
<gene>
    <name evidence="9" type="ORF">U473_09705</name>
</gene>
<evidence type="ECO:0000256" key="7">
    <source>
        <dbReference type="ARBA" id="ARBA00023136"/>
    </source>
</evidence>
<keyword evidence="2" id="KW-1003">Cell membrane</keyword>